<dbReference type="GO" id="GO:0005524">
    <property type="term" value="F:ATP binding"/>
    <property type="evidence" value="ECO:0007669"/>
    <property type="project" value="InterPro"/>
</dbReference>
<dbReference type="HOGENOM" id="CLU_000315_21_1_9"/>
<keyword evidence="2" id="KW-0863">Zinc-finger</keyword>
<evidence type="ECO:0000259" key="3">
    <source>
        <dbReference type="PROSITE" id="PS50966"/>
    </source>
</evidence>
<accession>A8MGP2</accession>
<reference evidence="7" key="1">
    <citation type="submission" date="2007-10" db="EMBL/GenBank/DDBJ databases">
        <title>Complete genome of Alkaliphilus oremlandii OhILAs.</title>
        <authorList>
            <person name="Copeland A."/>
            <person name="Lucas S."/>
            <person name="Lapidus A."/>
            <person name="Barry K."/>
            <person name="Detter J.C."/>
            <person name="Glavina del Rio T."/>
            <person name="Hammon N."/>
            <person name="Israni S."/>
            <person name="Dalin E."/>
            <person name="Tice H."/>
            <person name="Pitluck S."/>
            <person name="Chain P."/>
            <person name="Malfatti S."/>
            <person name="Shin M."/>
            <person name="Vergez L."/>
            <person name="Schmutz J."/>
            <person name="Larimer F."/>
            <person name="Land M."/>
            <person name="Hauser L."/>
            <person name="Kyrpides N."/>
            <person name="Mikhailova N."/>
            <person name="Stolz J.F."/>
            <person name="Dawson A."/>
            <person name="Fisher E."/>
            <person name="Crable B."/>
            <person name="Perera E."/>
            <person name="Lisak J."/>
            <person name="Ranganathan M."/>
            <person name="Basu P."/>
            <person name="Richardson P."/>
        </authorList>
    </citation>
    <scope>NUCLEOTIDE SEQUENCE [LARGE SCALE GENOMIC DNA]</scope>
    <source>
        <strain evidence="7">OhILAs</strain>
    </source>
</reference>
<dbReference type="EMBL" id="CP000853">
    <property type="protein sequence ID" value="ABW18586.1"/>
    <property type="molecule type" value="Genomic_DNA"/>
</dbReference>
<dbReference type="OrthoDB" id="9760715at2"/>
<dbReference type="Gene3D" id="3.40.50.10810">
    <property type="entry name" value="Tandem AAA-ATPase domain"/>
    <property type="match status" value="1"/>
</dbReference>
<dbReference type="Pfam" id="PF00176">
    <property type="entry name" value="SNF2-rel_dom"/>
    <property type="match status" value="1"/>
</dbReference>
<dbReference type="STRING" id="350688.Clos_1039"/>
<dbReference type="Pfam" id="PF08455">
    <property type="entry name" value="SNF2_assoc"/>
    <property type="match status" value="1"/>
</dbReference>
<dbReference type="PROSITE" id="PS51194">
    <property type="entry name" value="HELICASE_CTER"/>
    <property type="match status" value="1"/>
</dbReference>
<name>A8MGP2_ALKOO</name>
<evidence type="ECO:0000313" key="6">
    <source>
        <dbReference type="EMBL" id="ABW18586.1"/>
    </source>
</evidence>
<keyword evidence="2" id="KW-0479">Metal-binding</keyword>
<dbReference type="GO" id="GO:0004674">
    <property type="term" value="F:protein serine/threonine kinase activity"/>
    <property type="evidence" value="ECO:0007669"/>
    <property type="project" value="UniProtKB-KW"/>
</dbReference>
<dbReference type="Gene3D" id="3.40.50.300">
    <property type="entry name" value="P-loop containing nucleotide triphosphate hydrolases"/>
    <property type="match status" value="1"/>
</dbReference>
<dbReference type="PANTHER" id="PTHR10799">
    <property type="entry name" value="SNF2/RAD54 HELICASE FAMILY"/>
    <property type="match status" value="1"/>
</dbReference>
<feature type="domain" description="Helicase ATP-binding" evidence="4">
    <location>
        <begin position="634"/>
        <end position="795"/>
    </location>
</feature>
<dbReference type="Proteomes" id="UP000000269">
    <property type="component" value="Chromosome"/>
</dbReference>
<dbReference type="FunFam" id="3.40.50.10810:FF:000054">
    <property type="entry name" value="Helicase, Snf2 family"/>
    <property type="match status" value="1"/>
</dbReference>
<dbReference type="GO" id="GO:0016787">
    <property type="term" value="F:hydrolase activity"/>
    <property type="evidence" value="ECO:0007669"/>
    <property type="project" value="UniProtKB-KW"/>
</dbReference>
<dbReference type="SUPFAM" id="SSF52540">
    <property type="entry name" value="P-loop containing nucleoside triphosphate hydrolases"/>
    <property type="match status" value="2"/>
</dbReference>
<protein>
    <submittedName>
        <fullName evidence="6">Non-specific serine/threonine protein kinase</fullName>
        <ecNumber evidence="6">2.7.11.1</ecNumber>
    </submittedName>
</protein>
<dbReference type="InterPro" id="IPR013663">
    <property type="entry name" value="Helicase_SWF/SNF/SWI_bac"/>
</dbReference>
<keyword evidence="6" id="KW-0808">Transferase</keyword>
<dbReference type="Pfam" id="PF04434">
    <property type="entry name" value="SWIM"/>
    <property type="match status" value="1"/>
</dbReference>
<keyword evidence="6" id="KW-0418">Kinase</keyword>
<dbReference type="SMART" id="SM00490">
    <property type="entry name" value="HELICc"/>
    <property type="match status" value="1"/>
</dbReference>
<proteinExistence type="predicted"/>
<dbReference type="KEGG" id="aoe:Clos_1039"/>
<feature type="domain" description="SWIM-type" evidence="3">
    <location>
        <begin position="53"/>
        <end position="93"/>
    </location>
</feature>
<dbReference type="PROSITE" id="PS51192">
    <property type="entry name" value="HELICASE_ATP_BIND_1"/>
    <property type="match status" value="1"/>
</dbReference>
<evidence type="ECO:0000256" key="2">
    <source>
        <dbReference type="PROSITE-ProRule" id="PRU00325"/>
    </source>
</evidence>
<feature type="domain" description="Helicase C-terminal" evidence="5">
    <location>
        <begin position="920"/>
        <end position="1074"/>
    </location>
</feature>
<dbReference type="RefSeq" id="WP_012158898.1">
    <property type="nucleotide sequence ID" value="NC_009922.1"/>
</dbReference>
<dbReference type="PROSITE" id="PS50966">
    <property type="entry name" value="ZF_SWIM"/>
    <property type="match status" value="1"/>
</dbReference>
<dbReference type="InterPro" id="IPR027417">
    <property type="entry name" value="P-loop_NTPase"/>
</dbReference>
<dbReference type="SMART" id="SM00487">
    <property type="entry name" value="DEXDc"/>
    <property type="match status" value="1"/>
</dbReference>
<dbReference type="CDD" id="cd18012">
    <property type="entry name" value="DEXQc_arch_SWI2_SNF2"/>
    <property type="match status" value="1"/>
</dbReference>
<evidence type="ECO:0000313" key="7">
    <source>
        <dbReference type="Proteomes" id="UP000000269"/>
    </source>
</evidence>
<sequence length="1085" mass="126323">MFRLNEEEIYDRSAEAITYRKGKNYYLDGRVRSLTFYRPKNSFSAIVQGTKKYTVKASFLSNGNIDEASCTCIAHERYWGFCKHIVAVLLTILNKDKAGEFNKVNENQHIHSILNFYRNRKQSDRMPLNMEITLEVVGENYGKLLSGCYISLKVGCDRTYVVRNIKQFIDDIHHNKKIEFGKNFTLDLSIHCFSREDQKIIDLIEEIYEYEKTVEDEFYRQNSQLIFNGKYMKLPERALKRFLNIIEEGNFIWKNRFHAIILGETYGGISILDKDLPFTFALEKNSAHILLKMDHEGAILPITSDGEYFFSNGEICHVSKYQRENLLPFYRLLVKEKTKSIVIKKEMQDSFFAEVYPIVKGIGKVAVERSLEESLYSPALKTEVYFDRVGSKITADINFKYDAIKINPYKENKTEEEHKDKILVRDLEKEKRVLNFFENNNFKIKNTEIYLEDEEDIFNLMYSKFKELQEIADIYYSDSFKSMEIKSPSNFKGGIRLNAEEDLLEINFEIDGVDEEEIVALLKSLRQRKKYYRLKDGSFIPLDMDALNNVDRMMLELDLEEEHLRNKMIAIPKYRALYLDELLKDRNLRFIKKNKDFKKFIEDIKEYEDIDYELPRNLNGDLRDYQKLGFKWIKTLSHYGLGGILADDMGLGKTFQMLAYIAAEKAQNKDGTALIVAPTSLVYNWMAESEKFTPTLKVGIIAGNKGERETIIEKVNEYDIIITSYPLIRRDIDLYDAISFKWCILDEAQHIKNPSSQNAKSVKMIKASNRFALTGTPIENSLTELWSIFDFIMPGYLLSYGRFQEKYEKKIVKEASKEALKALGKQISPFILRRLKKHVLKELPEKIEHLVLAELSEEQKKIYVGYLKEIQGSLEEEIREYGFERSQIKILAALTRLRQICCHPAMFIENYTGTSGKFELLQEIIENAIEGKHRILLFSQFTSMLSIIREMLESLNISYYYLDGSTPMEERGKLVSDFNKGNSDVFLISLKAGGTGLNLTGADMVIHFDPWWNPAVEEQATDRAYRIGQQNSVHVMKLITKGTIEEKIAKLQERKRELIDAVIKPGETLITKMSQDELMDLFKSE</sequence>
<dbReference type="AlphaFoldDB" id="A8MGP2"/>
<evidence type="ECO:0000259" key="5">
    <source>
        <dbReference type="PROSITE" id="PS51194"/>
    </source>
</evidence>
<dbReference type="Pfam" id="PF00271">
    <property type="entry name" value="Helicase_C"/>
    <property type="match status" value="1"/>
</dbReference>
<dbReference type="CDD" id="cd18793">
    <property type="entry name" value="SF2_C_SNF"/>
    <property type="match status" value="1"/>
</dbReference>
<keyword evidence="1" id="KW-0378">Hydrolase</keyword>
<evidence type="ECO:0000256" key="1">
    <source>
        <dbReference type="ARBA" id="ARBA00022801"/>
    </source>
</evidence>
<dbReference type="InterPro" id="IPR014001">
    <property type="entry name" value="Helicase_ATP-bd"/>
</dbReference>
<keyword evidence="7" id="KW-1185">Reference proteome</keyword>
<dbReference type="eggNOG" id="COG4715">
    <property type="taxonomic scope" value="Bacteria"/>
</dbReference>
<dbReference type="EC" id="2.7.11.1" evidence="6"/>
<dbReference type="InterPro" id="IPR001650">
    <property type="entry name" value="Helicase_C-like"/>
</dbReference>
<keyword evidence="6" id="KW-0723">Serine/threonine-protein kinase</keyword>
<evidence type="ECO:0000259" key="4">
    <source>
        <dbReference type="PROSITE" id="PS51192"/>
    </source>
</evidence>
<dbReference type="GO" id="GO:0008270">
    <property type="term" value="F:zinc ion binding"/>
    <property type="evidence" value="ECO:0007669"/>
    <property type="project" value="UniProtKB-KW"/>
</dbReference>
<dbReference type="InterPro" id="IPR049730">
    <property type="entry name" value="SNF2/RAD54-like_C"/>
</dbReference>
<dbReference type="InterPro" id="IPR038718">
    <property type="entry name" value="SNF2-like_sf"/>
</dbReference>
<gene>
    <name evidence="6" type="ordered locus">Clos_1039</name>
</gene>
<dbReference type="InterPro" id="IPR000330">
    <property type="entry name" value="SNF2_N"/>
</dbReference>
<dbReference type="FunFam" id="3.40.50.300:FF:000533">
    <property type="entry name" value="Helicase, Snf2 family"/>
    <property type="match status" value="1"/>
</dbReference>
<dbReference type="InterPro" id="IPR007527">
    <property type="entry name" value="Znf_SWIM"/>
</dbReference>
<dbReference type="eggNOG" id="COG0553">
    <property type="taxonomic scope" value="Bacteria"/>
</dbReference>
<organism evidence="6 7">
    <name type="scientific">Alkaliphilus oremlandii (strain OhILAs)</name>
    <name type="common">Clostridium oremlandii (strain OhILAs)</name>
    <dbReference type="NCBI Taxonomy" id="350688"/>
    <lineage>
        <taxon>Bacteria</taxon>
        <taxon>Bacillati</taxon>
        <taxon>Bacillota</taxon>
        <taxon>Clostridia</taxon>
        <taxon>Peptostreptococcales</taxon>
        <taxon>Natronincolaceae</taxon>
        <taxon>Alkaliphilus</taxon>
    </lineage>
</organism>
<keyword evidence="2" id="KW-0862">Zinc</keyword>